<dbReference type="PANTHER" id="PTHR42994:SF1">
    <property type="entry name" value="PEPTIDASE T"/>
    <property type="match status" value="1"/>
</dbReference>
<evidence type="ECO:0000313" key="13">
    <source>
        <dbReference type="EMBL" id="MBB5185620.1"/>
    </source>
</evidence>
<dbReference type="GO" id="GO:0045148">
    <property type="term" value="F:tripeptide aminopeptidase activity"/>
    <property type="evidence" value="ECO:0007669"/>
    <property type="project" value="UniProtKB-UniRule"/>
</dbReference>
<dbReference type="Gene3D" id="3.40.630.10">
    <property type="entry name" value="Zn peptidases"/>
    <property type="match status" value="1"/>
</dbReference>
<accession>A0A7W8FZ79</accession>
<evidence type="ECO:0000256" key="4">
    <source>
        <dbReference type="ARBA" id="ARBA00022670"/>
    </source>
</evidence>
<dbReference type="Proteomes" id="UP000521313">
    <property type="component" value="Unassembled WGS sequence"/>
</dbReference>
<comment type="similarity">
    <text evidence="2">Belongs to the peptidase M20B family.</text>
</comment>
<feature type="domain" description="Peptidase M20 dimerisation" evidence="12">
    <location>
        <begin position="202"/>
        <end position="300"/>
    </location>
</feature>
<keyword evidence="7 11" id="KW-0862">Zinc</keyword>
<dbReference type="SUPFAM" id="SSF55031">
    <property type="entry name" value="Bacterial exopeptidase dimerisation domain"/>
    <property type="match status" value="1"/>
</dbReference>
<keyword evidence="6 13" id="KW-0378">Hydrolase</keyword>
<keyword evidence="3 13" id="KW-0031">Aminopeptidase</keyword>
<evidence type="ECO:0000256" key="10">
    <source>
        <dbReference type="PIRSR" id="PIRSR037215-1"/>
    </source>
</evidence>
<feature type="binding site" evidence="11">
    <location>
        <position position="76"/>
    </location>
    <ligand>
        <name>Zn(2+)</name>
        <dbReference type="ChEBI" id="CHEBI:29105"/>
        <label>1</label>
    </ligand>
</feature>
<evidence type="ECO:0000256" key="11">
    <source>
        <dbReference type="PIRSR" id="PIRSR037215-2"/>
    </source>
</evidence>
<dbReference type="GO" id="GO:0008270">
    <property type="term" value="F:zinc ion binding"/>
    <property type="evidence" value="ECO:0007669"/>
    <property type="project" value="InterPro"/>
</dbReference>
<dbReference type="InterPro" id="IPR036264">
    <property type="entry name" value="Bact_exopeptidase_dim_dom"/>
</dbReference>
<dbReference type="InterPro" id="IPR001261">
    <property type="entry name" value="ArgE/DapE_CS"/>
</dbReference>
<feature type="active site" evidence="10">
    <location>
        <position position="78"/>
    </location>
</feature>
<comment type="catalytic activity">
    <reaction evidence="1">
        <text>Release of the N-terminal residue from a tripeptide.</text>
        <dbReference type="EC" id="3.4.11.4"/>
    </reaction>
</comment>
<dbReference type="PIRSF" id="PIRSF037215">
    <property type="entry name" value="Peptidase_M20B"/>
    <property type="match status" value="1"/>
</dbReference>
<dbReference type="AlphaFoldDB" id="A0A7W8FZ79"/>
<dbReference type="SUPFAM" id="SSF53187">
    <property type="entry name" value="Zn-dependent exopeptidases"/>
    <property type="match status" value="1"/>
</dbReference>
<gene>
    <name evidence="13" type="ORF">HNQ43_001695</name>
</gene>
<keyword evidence="8" id="KW-0482">Metalloprotease</keyword>
<dbReference type="GO" id="GO:0006518">
    <property type="term" value="P:peptide metabolic process"/>
    <property type="evidence" value="ECO:0007669"/>
    <property type="project" value="InterPro"/>
</dbReference>
<evidence type="ECO:0000313" key="14">
    <source>
        <dbReference type="Proteomes" id="UP000521313"/>
    </source>
</evidence>
<dbReference type="GO" id="GO:0008237">
    <property type="term" value="F:metallopeptidase activity"/>
    <property type="evidence" value="ECO:0007669"/>
    <property type="project" value="UniProtKB-KW"/>
</dbReference>
<evidence type="ECO:0000256" key="2">
    <source>
        <dbReference type="ARBA" id="ARBA00009692"/>
    </source>
</evidence>
<reference evidence="13 14" key="1">
    <citation type="submission" date="2020-08" db="EMBL/GenBank/DDBJ databases">
        <title>Genomic Encyclopedia of Type Strains, Phase IV (KMG-IV): sequencing the most valuable type-strain genomes for metagenomic binning, comparative biology and taxonomic classification.</title>
        <authorList>
            <person name="Goeker M."/>
        </authorList>
    </citation>
    <scope>NUCLEOTIDE SEQUENCE [LARGE SCALE GENOMIC DNA]</scope>
    <source>
        <strain evidence="13 14">DSM 26963</strain>
    </source>
</reference>
<name>A0A7W8FZ79_9FIRM</name>
<proteinExistence type="inferred from homology"/>
<feature type="binding site" evidence="11">
    <location>
        <position position="373"/>
    </location>
    <ligand>
        <name>Zn(2+)</name>
        <dbReference type="ChEBI" id="CHEBI:29105"/>
        <label>2</label>
    </ligand>
</feature>
<keyword evidence="5 11" id="KW-0479">Metal-binding</keyword>
<dbReference type="NCBIfam" id="NF009920">
    <property type="entry name" value="PRK13381.1"/>
    <property type="match status" value="1"/>
</dbReference>
<dbReference type="NCBIfam" id="TIGR01882">
    <property type="entry name" value="peptidase-T"/>
    <property type="match status" value="1"/>
</dbReference>
<dbReference type="RefSeq" id="WP_183376753.1">
    <property type="nucleotide sequence ID" value="NZ_JACHHD010000020.1"/>
</dbReference>
<evidence type="ECO:0000256" key="9">
    <source>
        <dbReference type="NCBIfam" id="TIGR01882"/>
    </source>
</evidence>
<dbReference type="Gene3D" id="3.30.70.360">
    <property type="match status" value="1"/>
</dbReference>
<organism evidence="13 14">
    <name type="scientific">Faecalicoccus acidiformans</name>
    <dbReference type="NCBI Taxonomy" id="915173"/>
    <lineage>
        <taxon>Bacteria</taxon>
        <taxon>Bacillati</taxon>
        <taxon>Bacillota</taxon>
        <taxon>Erysipelotrichia</taxon>
        <taxon>Erysipelotrichales</taxon>
        <taxon>Erysipelotrichaceae</taxon>
        <taxon>Faecalicoccus</taxon>
    </lineage>
</organism>
<dbReference type="CDD" id="cd03892">
    <property type="entry name" value="M20_peptT"/>
    <property type="match status" value="1"/>
</dbReference>
<dbReference type="NCBIfam" id="NF003976">
    <property type="entry name" value="PRK05469.1"/>
    <property type="match status" value="1"/>
</dbReference>
<evidence type="ECO:0000259" key="12">
    <source>
        <dbReference type="Pfam" id="PF07687"/>
    </source>
</evidence>
<dbReference type="InterPro" id="IPR002933">
    <property type="entry name" value="Peptidase_M20"/>
</dbReference>
<dbReference type="GO" id="GO:0006508">
    <property type="term" value="P:proteolysis"/>
    <property type="evidence" value="ECO:0007669"/>
    <property type="project" value="UniProtKB-UniRule"/>
</dbReference>
<protein>
    <recommendedName>
        <fullName evidence="9">Peptidase T</fullName>
        <ecNumber evidence="9">3.4.11.4</ecNumber>
    </recommendedName>
</protein>
<feature type="binding site" evidence="11">
    <location>
        <position position="137"/>
    </location>
    <ligand>
        <name>Zn(2+)</name>
        <dbReference type="ChEBI" id="CHEBI:29105"/>
        <label>2</label>
    </ligand>
</feature>
<dbReference type="Pfam" id="PF07687">
    <property type="entry name" value="M20_dimer"/>
    <property type="match status" value="1"/>
</dbReference>
<feature type="binding site" evidence="11">
    <location>
        <position position="137"/>
    </location>
    <ligand>
        <name>Zn(2+)</name>
        <dbReference type="ChEBI" id="CHEBI:29105"/>
        <label>1</label>
    </ligand>
</feature>
<comment type="cofactor">
    <cofactor evidence="11">
        <name>Zn(2+)</name>
        <dbReference type="ChEBI" id="CHEBI:29105"/>
    </cofactor>
    <text evidence="11">Binds 2 Zn(2+) ions per subunit.</text>
</comment>
<feature type="binding site" evidence="11">
    <location>
        <position position="171"/>
    </location>
    <ligand>
        <name>Zn(2+)</name>
        <dbReference type="ChEBI" id="CHEBI:29105"/>
        <label>2</label>
    </ligand>
</feature>
<comment type="caution">
    <text evidence="13">The sequence shown here is derived from an EMBL/GenBank/DDBJ whole genome shotgun (WGS) entry which is preliminary data.</text>
</comment>
<dbReference type="PROSITE" id="PS00758">
    <property type="entry name" value="ARGE_DAPE_CPG2_1"/>
    <property type="match status" value="1"/>
</dbReference>
<dbReference type="InterPro" id="IPR010161">
    <property type="entry name" value="Peptidase_M20B"/>
</dbReference>
<dbReference type="PANTHER" id="PTHR42994">
    <property type="entry name" value="PEPTIDASE T"/>
    <property type="match status" value="1"/>
</dbReference>
<keyword evidence="4" id="KW-0645">Protease</keyword>
<evidence type="ECO:0000256" key="1">
    <source>
        <dbReference type="ARBA" id="ARBA00000870"/>
    </source>
</evidence>
<evidence type="ECO:0000256" key="8">
    <source>
        <dbReference type="ARBA" id="ARBA00023049"/>
    </source>
</evidence>
<feature type="binding site" evidence="11">
    <location>
        <position position="193"/>
    </location>
    <ligand>
        <name>Zn(2+)</name>
        <dbReference type="ChEBI" id="CHEBI:29105"/>
        <label>1</label>
    </ligand>
</feature>
<evidence type="ECO:0000256" key="7">
    <source>
        <dbReference type="ARBA" id="ARBA00022833"/>
    </source>
</evidence>
<dbReference type="EMBL" id="JACHHD010000020">
    <property type="protein sequence ID" value="MBB5185620.1"/>
    <property type="molecule type" value="Genomic_DNA"/>
</dbReference>
<dbReference type="Pfam" id="PF01546">
    <property type="entry name" value="Peptidase_M20"/>
    <property type="match status" value="1"/>
</dbReference>
<evidence type="ECO:0000256" key="3">
    <source>
        <dbReference type="ARBA" id="ARBA00022438"/>
    </source>
</evidence>
<sequence>MKVQERFLHYVSFDTQSDASSHTTPSTKKQLVLANELVRECQKMGFDEVVLSEYGIVYATLYANDPAYPSLGFCAHMDTASELSGANISPWILSGYDGRDIVYPDGSVCSPKEYPSLLRCIGDDLILTDGTTLLGGDDKAGIAIIMTAVEEMIRSGKKHGKIVVAFTPDEEIGRGVDHFDLSQFMVDYAYTVDGSRIDSVDYENFNAAMAQITIRGTSIHPGDAKDKMVNASLLASEWIQKMPKKQTPAHTENRQGFYHLLEMNGTCEKATLTYLLRHHDQRKFLAQKDFMHALCEKMNQQYPGRFTIHIQDQYLNMKDLMKDKKAVRRAKKAIKANGLEPVSIPTRGGTDGAMLTEKGCTCPNLGTGSYNHHGRFEFCSIQQMEKMVNIVQFLIELS</sequence>
<dbReference type="InterPro" id="IPR011650">
    <property type="entry name" value="Peptidase_M20_dimer"/>
</dbReference>
<feature type="active site" description="Proton acceptor" evidence="10">
    <location>
        <position position="170"/>
    </location>
</feature>
<dbReference type="EC" id="3.4.11.4" evidence="9"/>
<evidence type="ECO:0000256" key="5">
    <source>
        <dbReference type="ARBA" id="ARBA00022723"/>
    </source>
</evidence>
<evidence type="ECO:0000256" key="6">
    <source>
        <dbReference type="ARBA" id="ARBA00022801"/>
    </source>
</evidence>